<sequence length="312" mass="37583">SLKDPQLITRLLKIYTKVVCFAAESLVYFGAEWWCNIVRNMHLFTKLDTPIPNWLSQVWEIESLIGLNSSKKSEETTVILILNKKEFRGSILYTKHYGKETNYKLFFSKDFAEELKDCFVMSYMRTLENKLRRGNLSYNKDIEEEIPFWEFIDLEFDKTNRTLHCKAHYTQKPIFPELFKQFTKSHILKDMENRLLNKGEFKFIKQDWKPKSEIRKQLSDHPNFIYYLIDTKNKLLYIGESETLKRIRQHRPEIPNWDYFRLDFLPLWISRSQRLELERLMIRSFAALLSNHKKIKHISISEYSLANKKIDD</sequence>
<proteinExistence type="predicted"/>
<comment type="caution">
    <text evidence="1">The sequence shown here is derived from an EMBL/GenBank/DDBJ whole genome shotgun (WGS) entry which is preliminary data.</text>
</comment>
<dbReference type="EMBL" id="JAERTY010000004">
    <property type="protein sequence ID" value="MBL1408695.1"/>
    <property type="molecule type" value="Genomic_DNA"/>
</dbReference>
<protein>
    <submittedName>
        <fullName evidence="1">GIY-YIG nuclease family protein</fullName>
    </submittedName>
</protein>
<dbReference type="RefSeq" id="WP_202102464.1">
    <property type="nucleotide sequence ID" value="NZ_JAERTY010000004.1"/>
</dbReference>
<dbReference type="CDD" id="cd00719">
    <property type="entry name" value="GIY-YIG_SF"/>
    <property type="match status" value="1"/>
</dbReference>
<dbReference type="Proteomes" id="UP000625283">
    <property type="component" value="Unassembled WGS sequence"/>
</dbReference>
<evidence type="ECO:0000313" key="2">
    <source>
        <dbReference type="Proteomes" id="UP000625283"/>
    </source>
</evidence>
<accession>A0ABS1R1Y0</accession>
<reference evidence="1 2" key="1">
    <citation type="submission" date="2021-01" db="EMBL/GenBank/DDBJ databases">
        <title>C459-1 draft genome sequence.</title>
        <authorList>
            <person name="Zhang X.-F."/>
        </authorList>
    </citation>
    <scope>NUCLEOTIDE SEQUENCE [LARGE SCALE GENOMIC DNA]</scope>
    <source>
        <strain evidence="2">C459-1</strain>
    </source>
</reference>
<organism evidence="1 2">
    <name type="scientific">Sphingobacterium faecale</name>
    <dbReference type="NCBI Taxonomy" id="2803775"/>
    <lineage>
        <taxon>Bacteria</taxon>
        <taxon>Pseudomonadati</taxon>
        <taxon>Bacteroidota</taxon>
        <taxon>Sphingobacteriia</taxon>
        <taxon>Sphingobacteriales</taxon>
        <taxon>Sphingobacteriaceae</taxon>
        <taxon>Sphingobacterium</taxon>
    </lineage>
</organism>
<evidence type="ECO:0000313" key="1">
    <source>
        <dbReference type="EMBL" id="MBL1408695.1"/>
    </source>
</evidence>
<name>A0ABS1R1Y0_9SPHI</name>
<keyword evidence="2" id="KW-1185">Reference proteome</keyword>
<gene>
    <name evidence="1" type="ORF">JKG61_08040</name>
</gene>
<feature type="non-terminal residue" evidence="1">
    <location>
        <position position="1"/>
    </location>
</feature>